<dbReference type="CDD" id="cd01289">
    <property type="entry name" value="FabA_like"/>
    <property type="match status" value="1"/>
</dbReference>
<evidence type="ECO:0000313" key="1">
    <source>
        <dbReference type="EMBL" id="SFU77615.1"/>
    </source>
</evidence>
<evidence type="ECO:0000313" key="2">
    <source>
        <dbReference type="Proteomes" id="UP000199391"/>
    </source>
</evidence>
<dbReference type="RefSeq" id="WP_093555783.1">
    <property type="nucleotide sequence ID" value="NZ_FPBO01000009.1"/>
</dbReference>
<accession>A0A1I7IXE3</accession>
<gene>
    <name evidence="1" type="ORF">SAMN05216552_1009132</name>
</gene>
<dbReference type="InterPro" id="IPR016776">
    <property type="entry name" value="ApeP-like_dehydratase"/>
</dbReference>
<dbReference type="EMBL" id="FPBO01000009">
    <property type="protein sequence ID" value="SFU77615.1"/>
    <property type="molecule type" value="Genomic_DNA"/>
</dbReference>
<dbReference type="AlphaFoldDB" id="A0A1I7IXE3"/>
<organism evidence="1 2">
    <name type="scientific">Pseudoduganella namucuonensis</name>
    <dbReference type="NCBI Taxonomy" id="1035707"/>
    <lineage>
        <taxon>Bacteria</taxon>
        <taxon>Pseudomonadati</taxon>
        <taxon>Pseudomonadota</taxon>
        <taxon>Betaproteobacteria</taxon>
        <taxon>Burkholderiales</taxon>
        <taxon>Oxalobacteraceae</taxon>
        <taxon>Telluria group</taxon>
        <taxon>Pseudoduganella</taxon>
    </lineage>
</organism>
<sequence length="154" mass="16627">MTLPDIRALLPHAGPMVLLDRVIEAADDTLCAEVRIHQDSMFYADGGVGSWVGVEYMAQAVAAHAGYLAHRKGNAVKPGFLLGSRRYGTTRPLFALGALLRVRVRQQLRGENGLAAFECSVEDAADGAELASAMLTVFQPDDVNEFLQGINKNE</sequence>
<dbReference type="InterPro" id="IPR029069">
    <property type="entry name" value="HotDog_dom_sf"/>
</dbReference>
<dbReference type="Proteomes" id="UP000199391">
    <property type="component" value="Unassembled WGS sequence"/>
</dbReference>
<dbReference type="PIRSF" id="PIRSF020565">
    <property type="entry name" value="3Ho_Ac_ACP_DH_prd"/>
    <property type="match status" value="1"/>
</dbReference>
<dbReference type="STRING" id="1035707.SAMN05216552_1009132"/>
<proteinExistence type="predicted"/>
<dbReference type="SUPFAM" id="SSF54637">
    <property type="entry name" value="Thioesterase/thiol ester dehydrase-isomerase"/>
    <property type="match status" value="1"/>
</dbReference>
<dbReference type="OrthoDB" id="9800188at2"/>
<dbReference type="Pfam" id="PF22817">
    <property type="entry name" value="ApeP-like"/>
    <property type="match status" value="1"/>
</dbReference>
<dbReference type="Gene3D" id="3.10.129.10">
    <property type="entry name" value="Hotdog Thioesterase"/>
    <property type="match status" value="1"/>
</dbReference>
<reference evidence="2" key="1">
    <citation type="submission" date="2016-10" db="EMBL/GenBank/DDBJ databases">
        <authorList>
            <person name="Varghese N."/>
            <person name="Submissions S."/>
        </authorList>
    </citation>
    <scope>NUCLEOTIDE SEQUENCE [LARGE SCALE GENOMIC DNA]</scope>
    <source>
        <strain evidence="2">CGMCC 1.11014</strain>
    </source>
</reference>
<keyword evidence="2" id="KW-1185">Reference proteome</keyword>
<protein>
    <submittedName>
        <fullName evidence="1">Predicted 3-hydroxylacyl-ACP dehydratase, HotDog domain</fullName>
    </submittedName>
</protein>
<name>A0A1I7IXE3_9BURK</name>